<protein>
    <submittedName>
        <fullName evidence="2">Uncharacterized protein</fullName>
    </submittedName>
</protein>
<sequence>MFRSVSEVVIASVELIFILELDDQIVGTRLSILYPKTLNLQDCKVPKALLDFPYIQSYEVSEKERNVRIHNEVENVTTTVLKVFLPYALMLTMPAVVLGLLGCRSFDVRFIDFDRQDPNAFPFHNHLPMGAMLYFLAVGFVGNSVAAPYVMARKLSQTASSSDDDLITLYSVLFALLPVCASIAVLVLILGIFATNVTWVIWAAAVATFFSIIQASVTLYGFVEAVIHFLSRRQGRAGLAYRFSTMAFFAPLLVICVCSIIVMVWMTAGTGQAPKKILASPFAFSI</sequence>
<dbReference type="PhylomeDB" id="A0A0G4I485"/>
<dbReference type="AlphaFoldDB" id="A0A0G4I485"/>
<accession>A0A0G4I485</accession>
<name>A0A0G4I485_9ALVE</name>
<feature type="transmembrane region" description="Helical" evidence="1">
    <location>
        <begin position="199"/>
        <end position="223"/>
    </location>
</feature>
<dbReference type="VEuPathDB" id="CryptoDB:Cvel_10861"/>
<keyword evidence="1" id="KW-1133">Transmembrane helix</keyword>
<dbReference type="EMBL" id="CDMZ01005052">
    <property type="protein sequence ID" value="CEM51790.1"/>
    <property type="molecule type" value="Genomic_DNA"/>
</dbReference>
<gene>
    <name evidence="2" type="ORF">Cvel_10861</name>
</gene>
<evidence type="ECO:0000313" key="2">
    <source>
        <dbReference type="EMBL" id="CEM51790.1"/>
    </source>
</evidence>
<evidence type="ECO:0000256" key="1">
    <source>
        <dbReference type="SAM" id="Phobius"/>
    </source>
</evidence>
<organism evidence="2">
    <name type="scientific">Chromera velia CCMP2878</name>
    <dbReference type="NCBI Taxonomy" id="1169474"/>
    <lineage>
        <taxon>Eukaryota</taxon>
        <taxon>Sar</taxon>
        <taxon>Alveolata</taxon>
        <taxon>Colpodellida</taxon>
        <taxon>Chromeraceae</taxon>
        <taxon>Chromera</taxon>
    </lineage>
</organism>
<reference evidence="2" key="1">
    <citation type="submission" date="2014-11" db="EMBL/GenBank/DDBJ databases">
        <authorList>
            <person name="Otto D Thomas"/>
            <person name="Naeem Raeece"/>
        </authorList>
    </citation>
    <scope>NUCLEOTIDE SEQUENCE</scope>
</reference>
<proteinExistence type="predicted"/>
<feature type="transmembrane region" description="Helical" evidence="1">
    <location>
        <begin position="243"/>
        <end position="266"/>
    </location>
</feature>
<feature type="transmembrane region" description="Helical" evidence="1">
    <location>
        <begin position="172"/>
        <end position="193"/>
    </location>
</feature>
<feature type="transmembrane region" description="Helical" evidence="1">
    <location>
        <begin position="131"/>
        <end position="151"/>
    </location>
</feature>
<feature type="transmembrane region" description="Helical" evidence="1">
    <location>
        <begin position="87"/>
        <end position="111"/>
    </location>
</feature>
<keyword evidence="1" id="KW-0472">Membrane</keyword>
<keyword evidence="1" id="KW-0812">Transmembrane</keyword>